<dbReference type="AlphaFoldDB" id="A0A1S8CRY1"/>
<reference evidence="10 11" key="1">
    <citation type="submission" date="2016-10" db="EMBL/GenBank/DDBJ databases">
        <title>Draft Genome sequence of Alkanindiges sp. strain H1.</title>
        <authorList>
            <person name="Subhash Y."/>
            <person name="Lee S."/>
        </authorList>
    </citation>
    <scope>NUCLEOTIDE SEQUENCE [LARGE SCALE GENOMIC DNA]</scope>
    <source>
        <strain evidence="10 11">H1</strain>
    </source>
</reference>
<dbReference type="InterPro" id="IPR007691">
    <property type="entry name" value="LpxD"/>
</dbReference>
<comment type="pathway">
    <text evidence="7">Bacterial outer membrane biogenesis; LPS lipid A biosynthesis.</text>
</comment>
<dbReference type="Pfam" id="PF04613">
    <property type="entry name" value="LpxD"/>
    <property type="match status" value="1"/>
</dbReference>
<dbReference type="RefSeq" id="WP_076878833.1">
    <property type="nucleotide sequence ID" value="NZ_MLCN01000030.1"/>
</dbReference>
<evidence type="ECO:0000256" key="7">
    <source>
        <dbReference type="HAMAP-Rule" id="MF_00523"/>
    </source>
</evidence>
<dbReference type="InterPro" id="IPR056729">
    <property type="entry name" value="GMPPB_C"/>
</dbReference>
<dbReference type="Pfam" id="PF00132">
    <property type="entry name" value="Hexapep"/>
    <property type="match status" value="1"/>
</dbReference>
<evidence type="ECO:0000259" key="9">
    <source>
        <dbReference type="Pfam" id="PF25087"/>
    </source>
</evidence>
<dbReference type="GO" id="GO:0103118">
    <property type="term" value="F:UDP-3-O-[(3R)-3-hydroxyacyl]-glucosamine N-acyltransferase activity"/>
    <property type="evidence" value="ECO:0007669"/>
    <property type="project" value="UniProtKB-EC"/>
</dbReference>
<evidence type="ECO:0000259" key="8">
    <source>
        <dbReference type="Pfam" id="PF04613"/>
    </source>
</evidence>
<dbReference type="UniPathway" id="UPA00973"/>
<organism evidence="10 11">
    <name type="scientific">Alkanindiges hydrocarboniclasticus</name>
    <dbReference type="NCBI Taxonomy" id="1907941"/>
    <lineage>
        <taxon>Bacteria</taxon>
        <taxon>Pseudomonadati</taxon>
        <taxon>Pseudomonadota</taxon>
        <taxon>Gammaproteobacteria</taxon>
        <taxon>Moraxellales</taxon>
        <taxon>Moraxellaceae</taxon>
        <taxon>Alkanindiges</taxon>
    </lineage>
</organism>
<dbReference type="InterPro" id="IPR020573">
    <property type="entry name" value="UDP_GlcNAc_AcTrfase_non-rep"/>
</dbReference>
<dbReference type="HAMAP" id="MF_00523">
    <property type="entry name" value="LpxD"/>
    <property type="match status" value="1"/>
</dbReference>
<dbReference type="PANTHER" id="PTHR43378">
    <property type="entry name" value="UDP-3-O-ACYLGLUCOSAMINE N-ACYLTRANSFERASE"/>
    <property type="match status" value="1"/>
</dbReference>
<dbReference type="Gene3D" id="3.40.1390.10">
    <property type="entry name" value="MurE/MurF, N-terminal domain"/>
    <property type="match status" value="1"/>
</dbReference>
<dbReference type="NCBIfam" id="TIGR01853">
    <property type="entry name" value="lipid_A_lpxD"/>
    <property type="match status" value="1"/>
</dbReference>
<proteinExistence type="inferred from homology"/>
<keyword evidence="3 7" id="KW-0808">Transferase</keyword>
<evidence type="ECO:0000256" key="1">
    <source>
        <dbReference type="ARBA" id="ARBA00022516"/>
    </source>
</evidence>
<dbReference type="EMBL" id="MLCN01000030">
    <property type="protein sequence ID" value="ONG38649.1"/>
    <property type="molecule type" value="Genomic_DNA"/>
</dbReference>
<keyword evidence="4 7" id="KW-0677">Repeat</keyword>
<sequence length="363" mass="38488">MGHSTLTLGQLATQLNAELVGNPDTAIQGLASLQHAKSWHLAFLSNSRYKSQLNTTEAGAVLIRKEDVSEYTGAVLIVPNPYAAFAGLTHLFDQTPRPVAQIHPTAIIAASATIDPSASIGPYVIIEDDVTIAANVILESHVCIAKGSCIGAGSWLDKHVTVQHHCQLGERVRIHAGTVIGADGFGFAPHEGQWYRIAQLGRVVIGNDVRIGANCTIDRGALDDTTIGHGVIIDNLVQIAHNVHIGDYTAIAANVGIAGSANIGKHCIIGGASGIAGHLSICDHVNLTGMAMITKSIHQPGTYSSGTSFAENSQWKKMVVRLRQLADVPLTQLIKQIEHLQVRVEQVESRATSCPPSSLSQDD</sequence>
<dbReference type="Gene3D" id="1.20.5.170">
    <property type="match status" value="1"/>
</dbReference>
<dbReference type="GO" id="GO:0016410">
    <property type="term" value="F:N-acyltransferase activity"/>
    <property type="evidence" value="ECO:0007669"/>
    <property type="project" value="InterPro"/>
</dbReference>
<dbReference type="Gene3D" id="2.160.10.10">
    <property type="entry name" value="Hexapeptide repeat proteins"/>
    <property type="match status" value="1"/>
</dbReference>
<comment type="similarity">
    <text evidence="7">Belongs to the transferase hexapeptide repeat family. LpxD subfamily.</text>
</comment>
<keyword evidence="1 7" id="KW-0444">Lipid biosynthesis</keyword>
<feature type="active site" description="Proton acceptor" evidence="7">
    <location>
        <position position="241"/>
    </location>
</feature>
<dbReference type="STRING" id="1907941.BKE30_12000"/>
<dbReference type="InterPro" id="IPR018357">
    <property type="entry name" value="Hexapep_transf_CS"/>
</dbReference>
<dbReference type="CDD" id="cd03352">
    <property type="entry name" value="LbH_LpxD"/>
    <property type="match status" value="1"/>
</dbReference>
<comment type="function">
    <text evidence="7">Catalyzes the N-acylation of UDP-3-O-acylglucosamine using 3-hydroxyacyl-ACP as the acyl donor. Is involved in the biosynthesis of lipid A, a phosphorylated glycolipid that anchors the lipopolysaccharide to the outer membrane of the cell.</text>
</comment>
<comment type="caution">
    <text evidence="10">The sequence shown here is derived from an EMBL/GenBank/DDBJ whole genome shotgun (WGS) entry which is preliminary data.</text>
</comment>
<name>A0A1S8CRY1_9GAMM</name>
<dbReference type="PROSITE" id="PS00101">
    <property type="entry name" value="HEXAPEP_TRANSFERASES"/>
    <property type="match status" value="2"/>
</dbReference>
<dbReference type="OrthoDB" id="9784739at2"/>
<comment type="catalytic activity">
    <reaction evidence="7">
        <text>a UDP-3-O-[(3R)-3-hydroxyacyl]-alpha-D-glucosamine + a (3R)-hydroxyacyl-[ACP] = a UDP-2-N,3-O-bis[(3R)-3-hydroxyacyl]-alpha-D-glucosamine + holo-[ACP] + H(+)</text>
        <dbReference type="Rhea" id="RHEA:53836"/>
        <dbReference type="Rhea" id="RHEA-COMP:9685"/>
        <dbReference type="Rhea" id="RHEA-COMP:9945"/>
        <dbReference type="ChEBI" id="CHEBI:15378"/>
        <dbReference type="ChEBI" id="CHEBI:64479"/>
        <dbReference type="ChEBI" id="CHEBI:78827"/>
        <dbReference type="ChEBI" id="CHEBI:137740"/>
        <dbReference type="ChEBI" id="CHEBI:137748"/>
        <dbReference type="EC" id="2.3.1.191"/>
    </reaction>
</comment>
<dbReference type="InterPro" id="IPR001451">
    <property type="entry name" value="Hexapep"/>
</dbReference>
<keyword evidence="11" id="KW-1185">Reference proteome</keyword>
<evidence type="ECO:0000256" key="2">
    <source>
        <dbReference type="ARBA" id="ARBA00022556"/>
    </source>
</evidence>
<keyword evidence="5 7" id="KW-0443">Lipid metabolism</keyword>
<dbReference type="PANTHER" id="PTHR43378:SF2">
    <property type="entry name" value="UDP-3-O-ACYLGLUCOSAMINE N-ACYLTRANSFERASE 1, MITOCHONDRIAL-RELATED"/>
    <property type="match status" value="1"/>
</dbReference>
<dbReference type="NCBIfam" id="NF002060">
    <property type="entry name" value="PRK00892.1"/>
    <property type="match status" value="1"/>
</dbReference>
<comment type="subunit">
    <text evidence="7">Homotrimer.</text>
</comment>
<evidence type="ECO:0000256" key="6">
    <source>
        <dbReference type="ARBA" id="ARBA00023315"/>
    </source>
</evidence>
<evidence type="ECO:0000256" key="5">
    <source>
        <dbReference type="ARBA" id="ARBA00023098"/>
    </source>
</evidence>
<dbReference type="InterPro" id="IPR011004">
    <property type="entry name" value="Trimer_LpxA-like_sf"/>
</dbReference>
<dbReference type="SUPFAM" id="SSF51161">
    <property type="entry name" value="Trimeric LpxA-like enzymes"/>
    <property type="match status" value="1"/>
</dbReference>
<evidence type="ECO:0000256" key="3">
    <source>
        <dbReference type="ARBA" id="ARBA00022679"/>
    </source>
</evidence>
<dbReference type="EC" id="2.3.1.191" evidence="7"/>
<dbReference type="GO" id="GO:0009245">
    <property type="term" value="P:lipid A biosynthetic process"/>
    <property type="evidence" value="ECO:0007669"/>
    <property type="project" value="UniProtKB-UniRule"/>
</dbReference>
<feature type="domain" description="Mannose-1-phosphate guanyltransferase C-terminal" evidence="9">
    <location>
        <begin position="102"/>
        <end position="180"/>
    </location>
</feature>
<feature type="domain" description="UDP-3-O-[3-hydroxymyristoyl] glucosamine N-acyltransferase non-repeat region" evidence="8">
    <location>
        <begin position="24"/>
        <end position="90"/>
    </location>
</feature>
<dbReference type="Pfam" id="PF25087">
    <property type="entry name" value="GMPPB_C"/>
    <property type="match status" value="1"/>
</dbReference>
<evidence type="ECO:0000256" key="4">
    <source>
        <dbReference type="ARBA" id="ARBA00022737"/>
    </source>
</evidence>
<keyword evidence="6 7" id="KW-0012">Acyltransferase</keyword>
<keyword evidence="2 7" id="KW-0441">Lipid A biosynthesis</keyword>
<dbReference type="GO" id="GO:0016020">
    <property type="term" value="C:membrane"/>
    <property type="evidence" value="ECO:0007669"/>
    <property type="project" value="GOC"/>
</dbReference>
<gene>
    <name evidence="7" type="primary">lpxD</name>
    <name evidence="10" type="ORF">BKE30_12000</name>
</gene>
<evidence type="ECO:0000313" key="11">
    <source>
        <dbReference type="Proteomes" id="UP000192132"/>
    </source>
</evidence>
<dbReference type="Proteomes" id="UP000192132">
    <property type="component" value="Unassembled WGS sequence"/>
</dbReference>
<accession>A0A1S8CRY1</accession>
<evidence type="ECO:0000313" key="10">
    <source>
        <dbReference type="EMBL" id="ONG38649.1"/>
    </source>
</evidence>
<protein>
    <recommendedName>
        <fullName evidence="7">UDP-3-O-acylglucosamine N-acyltransferase</fullName>
        <ecNumber evidence="7">2.3.1.191</ecNumber>
    </recommendedName>
</protein>